<comment type="caution">
    <text evidence="1">The sequence shown here is derived from an EMBL/GenBank/DDBJ whole genome shotgun (WGS) entry which is preliminary data.</text>
</comment>
<organism evidence="1 2">
    <name type="scientific">Bifidobacterium magnum</name>
    <dbReference type="NCBI Taxonomy" id="1692"/>
    <lineage>
        <taxon>Bacteria</taxon>
        <taxon>Bacillati</taxon>
        <taxon>Actinomycetota</taxon>
        <taxon>Actinomycetes</taxon>
        <taxon>Bifidobacteriales</taxon>
        <taxon>Bifidobacteriaceae</taxon>
        <taxon>Bifidobacterium</taxon>
    </lineage>
</organism>
<evidence type="ECO:0000313" key="1">
    <source>
        <dbReference type="EMBL" id="KFI68316.1"/>
    </source>
</evidence>
<keyword evidence="2" id="KW-1185">Reference proteome</keyword>
<protein>
    <recommendedName>
        <fullName evidence="3">7-cyano-7-deazaguanine synthase</fullName>
    </recommendedName>
</protein>
<name>A0A087BBB6_9BIFI</name>
<dbReference type="InterPro" id="IPR014729">
    <property type="entry name" value="Rossmann-like_a/b/a_fold"/>
</dbReference>
<dbReference type="EMBL" id="JGZB01000004">
    <property type="protein sequence ID" value="KFI68316.1"/>
    <property type="molecule type" value="Genomic_DNA"/>
</dbReference>
<evidence type="ECO:0008006" key="3">
    <source>
        <dbReference type="Google" id="ProtNLM"/>
    </source>
</evidence>
<accession>A0A087BBB6</accession>
<dbReference type="Gene3D" id="3.40.50.620">
    <property type="entry name" value="HUPs"/>
    <property type="match status" value="1"/>
</dbReference>
<dbReference type="STRING" id="1692.BMAGN_0272"/>
<proteinExistence type="predicted"/>
<dbReference type="Pfam" id="PF06508">
    <property type="entry name" value="QueC"/>
    <property type="match status" value="1"/>
</dbReference>
<dbReference type="InterPro" id="IPR018317">
    <property type="entry name" value="QueC"/>
</dbReference>
<reference evidence="1 2" key="1">
    <citation type="submission" date="2014-03" db="EMBL/GenBank/DDBJ databases">
        <title>Genomics of Bifidobacteria.</title>
        <authorList>
            <person name="Ventura M."/>
            <person name="Milani C."/>
            <person name="Lugli G.A."/>
        </authorList>
    </citation>
    <scope>NUCLEOTIDE SEQUENCE [LARGE SCALE GENOMIC DNA]</scope>
    <source>
        <strain evidence="1 2">LMG 11591</strain>
    </source>
</reference>
<dbReference type="Proteomes" id="UP000029052">
    <property type="component" value="Unassembled WGS sequence"/>
</dbReference>
<dbReference type="RefSeq" id="WP_152593244.1">
    <property type="nucleotide sequence ID" value="NZ_JGZB01000004.1"/>
</dbReference>
<sequence>MNNKVNNFPVVEILWTGGFDSTFRVTELSLLPVVIQPYYLSDNRQSEPNELNAIKQITKNLCTRSATKAVFRPLIIISKAERVQDNLISAAYKRTRATDFFGSQYDWLGRFATEHKGIELSIHHDDKAIELINKYGAIKKIEIPTIGTNYILDQDKSPEDLNTLFRNYHLPLAMITKIQMREWYRTHHYEDVMNLTWFCYSPINGEPCGKCNPCTYTIEEGLTERFTRGGLRRYHIKKGIRGIKNLVKAIIR</sequence>
<dbReference type="AlphaFoldDB" id="A0A087BBB6"/>
<evidence type="ECO:0000313" key="2">
    <source>
        <dbReference type="Proteomes" id="UP000029052"/>
    </source>
</evidence>
<gene>
    <name evidence="1" type="ORF">BMAGN_0272</name>
</gene>
<dbReference type="eggNOG" id="COG0603">
    <property type="taxonomic scope" value="Bacteria"/>
</dbReference>
<dbReference type="SUPFAM" id="SSF52402">
    <property type="entry name" value="Adenine nucleotide alpha hydrolases-like"/>
    <property type="match status" value="1"/>
</dbReference>